<dbReference type="SUPFAM" id="SSF51905">
    <property type="entry name" value="FAD/NAD(P)-binding domain"/>
    <property type="match status" value="1"/>
</dbReference>
<dbReference type="AlphaFoldDB" id="K9WUW1"/>
<dbReference type="Proteomes" id="UP000010475">
    <property type="component" value="Chromosome"/>
</dbReference>
<dbReference type="KEGG" id="csg:Cylst_1000"/>
<proteinExistence type="predicted"/>
<dbReference type="PROSITE" id="PS51257">
    <property type="entry name" value="PROKAR_LIPOPROTEIN"/>
    <property type="match status" value="1"/>
</dbReference>
<gene>
    <name evidence="2" type="ORF">Cylst_1000</name>
</gene>
<dbReference type="RefSeq" id="WP_015206578.1">
    <property type="nucleotide sequence ID" value="NC_019757.1"/>
</dbReference>
<dbReference type="GO" id="GO:0016491">
    <property type="term" value="F:oxidoreductase activity"/>
    <property type="evidence" value="ECO:0007669"/>
    <property type="project" value="InterPro"/>
</dbReference>
<evidence type="ECO:0000313" key="2">
    <source>
        <dbReference type="EMBL" id="AFZ23322.1"/>
    </source>
</evidence>
<keyword evidence="3" id="KW-1185">Reference proteome</keyword>
<protein>
    <submittedName>
        <fullName evidence="2">Protoporphyrinogen oxidase</fullName>
    </submittedName>
</protein>
<accession>K9WUW1</accession>
<organism evidence="2 3">
    <name type="scientific">Cylindrospermum stagnale PCC 7417</name>
    <dbReference type="NCBI Taxonomy" id="56107"/>
    <lineage>
        <taxon>Bacteria</taxon>
        <taxon>Bacillati</taxon>
        <taxon>Cyanobacteriota</taxon>
        <taxon>Cyanophyceae</taxon>
        <taxon>Nostocales</taxon>
        <taxon>Nostocaceae</taxon>
        <taxon>Cylindrospermum</taxon>
    </lineage>
</organism>
<dbReference type="InterPro" id="IPR002937">
    <property type="entry name" value="Amino_oxidase"/>
</dbReference>
<dbReference type="eggNOG" id="COG1232">
    <property type="taxonomic scope" value="Bacteria"/>
</dbReference>
<reference evidence="2 3" key="1">
    <citation type="submission" date="2012-06" db="EMBL/GenBank/DDBJ databases">
        <title>Finished chromosome of genome of Cylindrospermum stagnale PCC 7417.</title>
        <authorList>
            <consortium name="US DOE Joint Genome Institute"/>
            <person name="Gugger M."/>
            <person name="Coursin T."/>
            <person name="Rippka R."/>
            <person name="Tandeau De Marsac N."/>
            <person name="Huntemann M."/>
            <person name="Wei C.-L."/>
            <person name="Han J."/>
            <person name="Detter J.C."/>
            <person name="Han C."/>
            <person name="Tapia R."/>
            <person name="Chen A."/>
            <person name="Kyrpides N."/>
            <person name="Mavromatis K."/>
            <person name="Markowitz V."/>
            <person name="Szeto E."/>
            <person name="Ivanova N."/>
            <person name="Pagani I."/>
            <person name="Pati A."/>
            <person name="Goodwin L."/>
            <person name="Nordberg H.P."/>
            <person name="Cantor M.N."/>
            <person name="Hua S.X."/>
            <person name="Woyke T."/>
            <person name="Kerfeld C.A."/>
        </authorList>
    </citation>
    <scope>NUCLEOTIDE SEQUENCE [LARGE SCALE GENOMIC DNA]</scope>
    <source>
        <strain evidence="2 3">PCC 7417</strain>
    </source>
</reference>
<name>K9WUW1_9NOST</name>
<dbReference type="InterPro" id="IPR050464">
    <property type="entry name" value="Zeta_carotene_desat/Oxidored"/>
</dbReference>
<dbReference type="EMBL" id="CP003642">
    <property type="protein sequence ID" value="AFZ23322.1"/>
    <property type="molecule type" value="Genomic_DNA"/>
</dbReference>
<dbReference type="PRINTS" id="PR00419">
    <property type="entry name" value="ADXRDTASE"/>
</dbReference>
<evidence type="ECO:0000259" key="1">
    <source>
        <dbReference type="Pfam" id="PF01593"/>
    </source>
</evidence>
<evidence type="ECO:0000313" key="3">
    <source>
        <dbReference type="Proteomes" id="UP000010475"/>
    </source>
</evidence>
<sequence length="398" mass="44877">MSRLKVGIIGSGLAGLSCGYTLAKSGIEFQIFEASERIGGRVMTYHHPTGETVELGAGYFHDHYRIMLSLVQELGLQSQIVPRKYCRVGFIKDGKALALREIGIDHPLFISIANLKHAATEYCQKINRLLAVYSENNKSFAETISEDPYLLEAHQTPFIVSELYRSLAPEIQEIFVKPFLRKQLSSEPENISLMTATAALGASAFNLQSFQGGISLLTETLYTNIKDRVALNQPITKVHQDKKQWVLFSSNQEYVCDVVVSAIPGIALNNLFNYQSSIAYGYTNVFVIEGEKHLHYQGCDILFSQEENHKILGMSRYGERLFKVESFHHQPDFAEVFQTYKILQQQSWQYAIPQLPTNKIYPSDVLAENFYLVGDHWLPCMEMAITTGIKAAKKIISS</sequence>
<dbReference type="STRING" id="56107.Cylst_1000"/>
<dbReference type="Gene3D" id="3.50.50.60">
    <property type="entry name" value="FAD/NAD(P)-binding domain"/>
    <property type="match status" value="1"/>
</dbReference>
<dbReference type="InterPro" id="IPR036188">
    <property type="entry name" value="FAD/NAD-bd_sf"/>
</dbReference>
<dbReference type="OrthoDB" id="547674at2"/>
<feature type="domain" description="Amine oxidase" evidence="1">
    <location>
        <begin position="13"/>
        <end position="270"/>
    </location>
</feature>
<dbReference type="PANTHER" id="PTHR42923">
    <property type="entry name" value="PROTOPORPHYRINOGEN OXIDASE"/>
    <property type="match status" value="1"/>
</dbReference>
<dbReference type="HOGENOM" id="CLU_692081_0_0_3"/>
<dbReference type="Pfam" id="PF01593">
    <property type="entry name" value="Amino_oxidase"/>
    <property type="match status" value="1"/>
</dbReference>